<evidence type="ECO:0000256" key="1">
    <source>
        <dbReference type="SAM" id="MobiDB-lite"/>
    </source>
</evidence>
<feature type="compositionally biased region" description="Basic and acidic residues" evidence="1">
    <location>
        <begin position="253"/>
        <end position="264"/>
    </location>
</feature>
<name>G2WG34_YEASK</name>
<dbReference type="GO" id="GO:0005935">
    <property type="term" value="C:cellular bud neck"/>
    <property type="evidence" value="ECO:0007669"/>
    <property type="project" value="TreeGrafter"/>
</dbReference>
<feature type="compositionally biased region" description="Low complexity" evidence="1">
    <location>
        <begin position="241"/>
        <end position="250"/>
    </location>
</feature>
<sequence>MTVITIAKRGLPKLTTSTSSTTTATSSSRITSVVSSSSSSSSLPLLSNSTSSSVIPSITPPSRNGNPYILDSGDMPNGTVFIIVGGIAGVIFLAILLWWVITTYSSHRLTRSVQDYESKMFSAQHTQFYGDSPYMDYPAKENFQDQVHISESDISPGNKDESVKDALVSHTNNEKPFLSNFERPLSSLVSESNRNSLFISPTGDILNKTRLSKLYQESPRLLQKPVIMTSDNVSTNSLVSTISSSSASSLDNGNEKEVGEDIRKPAKIASSPSRKLLNSPESDGSVNRNHSKGNLLVVQSKRKPTPSTYLEHMLEGKEQDE</sequence>
<dbReference type="InterPro" id="IPR051009">
    <property type="entry name" value="PRM"/>
</dbReference>
<dbReference type="OrthoDB" id="4067836at2759"/>
<dbReference type="PANTHER" id="PTHR36089">
    <property type="entry name" value="CHITIN SYNTHASE 3 COMPLEX PROTEIN CSI2-RELATED"/>
    <property type="match status" value="1"/>
</dbReference>
<organism evidence="3 4">
    <name type="scientific">Saccharomyces cerevisiae (strain Kyokai no. 7 / NBRC 101557)</name>
    <name type="common">Baker's yeast</name>
    <dbReference type="NCBI Taxonomy" id="721032"/>
    <lineage>
        <taxon>Eukaryota</taxon>
        <taxon>Fungi</taxon>
        <taxon>Dikarya</taxon>
        <taxon>Ascomycota</taxon>
        <taxon>Saccharomycotina</taxon>
        <taxon>Saccharomycetes</taxon>
        <taxon>Saccharomycetales</taxon>
        <taxon>Saccharomycetaceae</taxon>
        <taxon>Saccharomyces</taxon>
    </lineage>
</organism>
<proteinExistence type="predicted"/>
<dbReference type="GO" id="GO:0000324">
    <property type="term" value="C:fungal-type vacuole"/>
    <property type="evidence" value="ECO:0007669"/>
    <property type="project" value="TreeGrafter"/>
</dbReference>
<dbReference type="PANTHER" id="PTHR36089:SF1">
    <property type="entry name" value="CHITIN SYNTHASE 3 COMPLEX PROTEIN CSI2-RELATED"/>
    <property type="match status" value="1"/>
</dbReference>
<dbReference type="Proteomes" id="UP000001608">
    <property type="component" value="Chromosome 9"/>
</dbReference>
<accession>G2WG34</accession>
<feature type="region of interest" description="Disordered" evidence="1">
    <location>
        <begin position="34"/>
        <end position="59"/>
    </location>
</feature>
<feature type="compositionally biased region" description="Polar residues" evidence="1">
    <location>
        <begin position="279"/>
        <end position="288"/>
    </location>
</feature>
<protein>
    <submittedName>
        <fullName evidence="3">K7_Prm5p</fullName>
    </submittedName>
</protein>
<reference evidence="3 4" key="1">
    <citation type="journal article" date="2011" name="DNA Res.">
        <title>Whole-genome sequencing of sake yeast Saccharomyces cerevisiae Kyokai no. 7.</title>
        <authorList>
            <person name="Akao T."/>
            <person name="Yashiro I."/>
            <person name="Hosoyama A."/>
            <person name="Kitagaki H."/>
            <person name="Horikawa H."/>
            <person name="Watanabe D."/>
            <person name="Akada R."/>
            <person name="Ando Y."/>
            <person name="Harashima S."/>
            <person name="Inoue T."/>
            <person name="Inoue Y."/>
            <person name="Kajiwara S."/>
            <person name="Kitamoto K."/>
            <person name="Kitamoto N."/>
            <person name="Kobayashi O."/>
            <person name="Kuhara S."/>
            <person name="Masubuchi T."/>
            <person name="Mizoguchi H."/>
            <person name="Nakao Y."/>
            <person name="Nakazato A."/>
            <person name="Namise M."/>
            <person name="Oba T."/>
            <person name="Ogata T."/>
            <person name="Ohta A."/>
            <person name="Sato M."/>
            <person name="Shibasaki S."/>
            <person name="Takatsume Y."/>
            <person name="Tanimoto S."/>
            <person name="Tsuboi H."/>
            <person name="Nishimura A."/>
            <person name="Yoda K."/>
            <person name="Ishikawa T."/>
            <person name="Iwashita K."/>
            <person name="Fujita N."/>
            <person name="Shimoi H."/>
        </authorList>
    </citation>
    <scope>NUCLEOTIDE SEQUENCE [LARGE SCALE GENOMIC DNA]</scope>
    <source>
        <strain evidence="4">Kyokai no. 7 / NBRC 101557</strain>
    </source>
</reference>
<keyword evidence="2" id="KW-0472">Membrane</keyword>
<gene>
    <name evidence="3" type="primary">K7_PRM5</name>
    <name evidence="3" type="ORF">SYK7_034581</name>
</gene>
<feature type="region of interest" description="Disordered" evidence="1">
    <location>
        <begin position="241"/>
        <end position="321"/>
    </location>
</feature>
<dbReference type="EMBL" id="DG000045">
    <property type="protein sequence ID" value="GAA24003.1"/>
    <property type="molecule type" value="Genomic_DNA"/>
</dbReference>
<evidence type="ECO:0000256" key="2">
    <source>
        <dbReference type="SAM" id="Phobius"/>
    </source>
</evidence>
<feature type="transmembrane region" description="Helical" evidence="2">
    <location>
        <begin position="80"/>
        <end position="101"/>
    </location>
</feature>
<evidence type="ECO:0000313" key="3">
    <source>
        <dbReference type="EMBL" id="GAA24003.1"/>
    </source>
</evidence>
<evidence type="ECO:0000313" key="4">
    <source>
        <dbReference type="Proteomes" id="UP000001608"/>
    </source>
</evidence>
<dbReference type="AlphaFoldDB" id="G2WG34"/>
<dbReference type="HOGENOM" id="CLU_061224_0_0_1"/>
<keyword evidence="2" id="KW-0812">Transmembrane</keyword>
<keyword evidence="2" id="KW-1133">Transmembrane helix</keyword>
<feature type="compositionally biased region" description="Basic and acidic residues" evidence="1">
    <location>
        <begin position="312"/>
        <end position="321"/>
    </location>
</feature>
<comment type="caution">
    <text evidence="3">The sequence shown here is derived from an EMBL/GenBank/DDBJ whole genome shotgun (WGS) entry which is preliminary data.</text>
</comment>